<reference evidence="1" key="1">
    <citation type="submission" date="2014-11" db="EMBL/GenBank/DDBJ databases">
        <authorList>
            <person name="Amaro Gonzalez C."/>
        </authorList>
    </citation>
    <scope>NUCLEOTIDE SEQUENCE</scope>
</reference>
<dbReference type="EMBL" id="GBXM01073068">
    <property type="protein sequence ID" value="JAH35509.1"/>
    <property type="molecule type" value="Transcribed_RNA"/>
</dbReference>
<protein>
    <submittedName>
        <fullName evidence="1">Uncharacterized protein</fullName>
    </submittedName>
</protein>
<evidence type="ECO:0000313" key="1">
    <source>
        <dbReference type="EMBL" id="JAH35509.1"/>
    </source>
</evidence>
<reference evidence="1" key="2">
    <citation type="journal article" date="2015" name="Fish Shellfish Immunol.">
        <title>Early steps in the European eel (Anguilla anguilla)-Vibrio vulnificus interaction in the gills: Role of the RtxA13 toxin.</title>
        <authorList>
            <person name="Callol A."/>
            <person name="Pajuelo D."/>
            <person name="Ebbesson L."/>
            <person name="Teles M."/>
            <person name="MacKenzie S."/>
            <person name="Amaro C."/>
        </authorList>
    </citation>
    <scope>NUCLEOTIDE SEQUENCE</scope>
</reference>
<proteinExistence type="predicted"/>
<accession>A0A0E9S251</accession>
<dbReference type="AlphaFoldDB" id="A0A0E9S251"/>
<sequence length="17" mass="1794">MVGHSERGPILDLTLVG</sequence>
<name>A0A0E9S251_ANGAN</name>
<organism evidence="1">
    <name type="scientific">Anguilla anguilla</name>
    <name type="common">European freshwater eel</name>
    <name type="synonym">Muraena anguilla</name>
    <dbReference type="NCBI Taxonomy" id="7936"/>
    <lineage>
        <taxon>Eukaryota</taxon>
        <taxon>Metazoa</taxon>
        <taxon>Chordata</taxon>
        <taxon>Craniata</taxon>
        <taxon>Vertebrata</taxon>
        <taxon>Euteleostomi</taxon>
        <taxon>Actinopterygii</taxon>
        <taxon>Neopterygii</taxon>
        <taxon>Teleostei</taxon>
        <taxon>Anguilliformes</taxon>
        <taxon>Anguillidae</taxon>
        <taxon>Anguilla</taxon>
    </lineage>
</organism>